<accession>A0AAN8YIZ0</accession>
<reference evidence="1 2" key="1">
    <citation type="submission" date="2024-02" db="EMBL/GenBank/DDBJ databases">
        <title>de novo genome assembly of Solanum bulbocastanum strain 11H21.</title>
        <authorList>
            <person name="Hosaka A.J."/>
        </authorList>
    </citation>
    <scope>NUCLEOTIDE SEQUENCE [LARGE SCALE GENOMIC DNA]</scope>
    <source>
        <tissue evidence="1">Young leaves</tissue>
    </source>
</reference>
<proteinExistence type="predicted"/>
<gene>
    <name evidence="1" type="ORF">RDI58_007520</name>
</gene>
<sequence length="38" mass="3976">MDFTINTVASFEMIPTSSVVVNPSASVATKSPMEVIAC</sequence>
<dbReference type="EMBL" id="JBANQN010000003">
    <property type="protein sequence ID" value="KAK6794067.1"/>
    <property type="molecule type" value="Genomic_DNA"/>
</dbReference>
<dbReference type="AlphaFoldDB" id="A0AAN8YIZ0"/>
<protein>
    <submittedName>
        <fullName evidence="1">Uncharacterized protein</fullName>
    </submittedName>
</protein>
<evidence type="ECO:0000313" key="1">
    <source>
        <dbReference type="EMBL" id="KAK6794067.1"/>
    </source>
</evidence>
<name>A0AAN8YIZ0_SOLBU</name>
<keyword evidence="2" id="KW-1185">Reference proteome</keyword>
<evidence type="ECO:0000313" key="2">
    <source>
        <dbReference type="Proteomes" id="UP001371456"/>
    </source>
</evidence>
<dbReference type="Proteomes" id="UP001371456">
    <property type="component" value="Unassembled WGS sequence"/>
</dbReference>
<organism evidence="1 2">
    <name type="scientific">Solanum bulbocastanum</name>
    <name type="common">Wild potato</name>
    <dbReference type="NCBI Taxonomy" id="147425"/>
    <lineage>
        <taxon>Eukaryota</taxon>
        <taxon>Viridiplantae</taxon>
        <taxon>Streptophyta</taxon>
        <taxon>Embryophyta</taxon>
        <taxon>Tracheophyta</taxon>
        <taxon>Spermatophyta</taxon>
        <taxon>Magnoliopsida</taxon>
        <taxon>eudicotyledons</taxon>
        <taxon>Gunneridae</taxon>
        <taxon>Pentapetalae</taxon>
        <taxon>asterids</taxon>
        <taxon>lamiids</taxon>
        <taxon>Solanales</taxon>
        <taxon>Solanaceae</taxon>
        <taxon>Solanoideae</taxon>
        <taxon>Solaneae</taxon>
        <taxon>Solanum</taxon>
    </lineage>
</organism>
<comment type="caution">
    <text evidence="1">The sequence shown here is derived from an EMBL/GenBank/DDBJ whole genome shotgun (WGS) entry which is preliminary data.</text>
</comment>